<dbReference type="VEuPathDB" id="AmoebaDB:FDP41_012566"/>
<evidence type="ECO:0000256" key="1">
    <source>
        <dbReference type="ARBA" id="ARBA00008861"/>
    </source>
</evidence>
<dbReference type="InterPro" id="IPR009288">
    <property type="entry name" value="AIG2-like_dom"/>
</dbReference>
<comment type="caution">
    <text evidence="5">The sequence shown here is derived from an EMBL/GenBank/DDBJ whole genome shotgun (WGS) entry which is preliminary data.</text>
</comment>
<feature type="active site" description="Proton acceptor" evidence="2">
    <location>
        <position position="96"/>
    </location>
</feature>
<dbReference type="SUPFAM" id="SSF110857">
    <property type="entry name" value="Gamma-glutamyl cyclotransferase-like"/>
    <property type="match status" value="1"/>
</dbReference>
<dbReference type="OrthoDB" id="113620at2759"/>
<evidence type="ECO:0000256" key="2">
    <source>
        <dbReference type="PIRSR" id="PIRSR639126-1"/>
    </source>
</evidence>
<dbReference type="EMBL" id="VFQX01000015">
    <property type="protein sequence ID" value="KAF0981306.1"/>
    <property type="molecule type" value="Genomic_DNA"/>
</dbReference>
<accession>A0A6A5C0U8</accession>
<keyword evidence="6" id="KW-1185">Reference proteome</keyword>
<protein>
    <recommendedName>
        <fullName evidence="3">Gamma-glutamylcyclotransferase family protein</fullName>
    </recommendedName>
</protein>
<reference evidence="5 6" key="1">
    <citation type="journal article" date="2019" name="Sci. Rep.">
        <title>Nanopore sequencing improves the draft genome of the human pathogenic amoeba Naegleria fowleri.</title>
        <authorList>
            <person name="Liechti N."/>
            <person name="Schurch N."/>
            <person name="Bruggmann R."/>
            <person name="Wittwer M."/>
        </authorList>
    </citation>
    <scope>NUCLEOTIDE SEQUENCE [LARGE SCALE GENOMIC DNA]</scope>
    <source>
        <strain evidence="5 6">ATCC 30894</strain>
    </source>
</reference>
<dbReference type="GO" id="GO:0005829">
    <property type="term" value="C:cytosol"/>
    <property type="evidence" value="ECO:0007669"/>
    <property type="project" value="TreeGrafter"/>
</dbReference>
<dbReference type="PANTHER" id="PTHR12510:SF4">
    <property type="entry name" value="GAMMA-GLUTAMYLAMINECYCLOTRANSFERASE"/>
    <property type="match status" value="1"/>
</dbReference>
<dbReference type="Proteomes" id="UP000444721">
    <property type="component" value="Unassembled WGS sequence"/>
</dbReference>
<dbReference type="InterPro" id="IPR013024">
    <property type="entry name" value="GGCT-like"/>
</dbReference>
<organism evidence="5 6">
    <name type="scientific">Naegleria fowleri</name>
    <name type="common">Brain eating amoeba</name>
    <dbReference type="NCBI Taxonomy" id="5763"/>
    <lineage>
        <taxon>Eukaryota</taxon>
        <taxon>Discoba</taxon>
        <taxon>Heterolobosea</taxon>
        <taxon>Tetramitia</taxon>
        <taxon>Eutetramitia</taxon>
        <taxon>Vahlkampfiidae</taxon>
        <taxon>Naegleria</taxon>
    </lineage>
</organism>
<dbReference type="CDD" id="cd06661">
    <property type="entry name" value="GGCT_like"/>
    <property type="match status" value="1"/>
</dbReference>
<dbReference type="GO" id="GO:0061929">
    <property type="term" value="F:gamma-glutamylaminecyclotransferase activity"/>
    <property type="evidence" value="ECO:0007669"/>
    <property type="project" value="InterPro"/>
</dbReference>
<dbReference type="InterPro" id="IPR039126">
    <property type="entry name" value="GGACT"/>
</dbReference>
<dbReference type="VEuPathDB" id="AmoebaDB:NF0068910"/>
<dbReference type="RefSeq" id="XP_044566019.1">
    <property type="nucleotide sequence ID" value="XM_044703099.1"/>
</dbReference>
<gene>
    <name evidence="5" type="ORF">FDP41_012566</name>
</gene>
<dbReference type="Pfam" id="PF06094">
    <property type="entry name" value="GGACT"/>
    <property type="match status" value="1"/>
</dbReference>
<dbReference type="PANTHER" id="PTHR12510">
    <property type="entry name" value="TROPONIN C-AKIN-1 PROTEIN"/>
    <property type="match status" value="1"/>
</dbReference>
<feature type="domain" description="Gamma-glutamylcyclotransferase AIG2-like" evidence="4">
    <location>
        <begin position="15"/>
        <end position="139"/>
    </location>
</feature>
<sequence>MASQQQPQPTTPVKVFVYGTLKKGLANHQHKMQPERYPNCTLLSAHAKTLNPFPLIIAGERHVPYLMDFEGKGHQVMGEVYEVRDEGHLEELDQFEGCDVGHYRRVLIDILVQQSSDSNDVVVVEKCYAYMRNKQEGDDELLKEKEMIPCFTEEHDRNYSRASEHVG</sequence>
<evidence type="ECO:0000313" key="6">
    <source>
        <dbReference type="Proteomes" id="UP000444721"/>
    </source>
</evidence>
<dbReference type="Gene3D" id="3.10.490.10">
    <property type="entry name" value="Gamma-glutamyl cyclotransferase-like"/>
    <property type="match status" value="1"/>
</dbReference>
<evidence type="ECO:0000259" key="4">
    <source>
        <dbReference type="Pfam" id="PF06094"/>
    </source>
</evidence>
<proteinExistence type="inferred from homology"/>
<dbReference type="GeneID" id="68119781"/>
<dbReference type="VEuPathDB" id="AmoebaDB:NfTy_024010"/>
<dbReference type="InterPro" id="IPR036568">
    <property type="entry name" value="GGCT-like_sf"/>
</dbReference>
<evidence type="ECO:0000313" key="5">
    <source>
        <dbReference type="EMBL" id="KAF0981306.1"/>
    </source>
</evidence>
<name>A0A6A5C0U8_NAEFO</name>
<comment type="similarity">
    <text evidence="1 3">Belongs to the gamma-glutamylcyclotransferase family.</text>
</comment>
<dbReference type="OMA" id="RGFSNHC"/>
<evidence type="ECO:0000256" key="3">
    <source>
        <dbReference type="RuleBase" id="RU367036"/>
    </source>
</evidence>
<dbReference type="AlphaFoldDB" id="A0A6A5C0U8"/>